<accession>A0AAI8MF87</accession>
<sequence length="143" mass="16342">MPIRNYGISWDRKTAELVGLWGKRRGERAVYFGDQIGIYTLEKKGKVVYVGQTGTGKGASINKRLVYHVKKKGRKWDSFSWFGLRAARPTGSLIRTPRISMDTGAIIKDIETLLIALLEPPLNKRSGKYKHMLRYRQCVTVQE</sequence>
<gene>
    <name evidence="1" type="ORF">S23_59940</name>
</gene>
<proteinExistence type="predicted"/>
<dbReference type="AlphaFoldDB" id="A0AAI8MF87"/>
<keyword evidence="2" id="KW-1185">Reference proteome</keyword>
<organism evidence="1 2">
    <name type="scientific">Bradyrhizobium cosmicum</name>
    <dbReference type="NCBI Taxonomy" id="1404864"/>
    <lineage>
        <taxon>Bacteria</taxon>
        <taxon>Pseudomonadati</taxon>
        <taxon>Pseudomonadota</taxon>
        <taxon>Alphaproteobacteria</taxon>
        <taxon>Hyphomicrobiales</taxon>
        <taxon>Nitrobacteraceae</taxon>
        <taxon>Bradyrhizobium</taxon>
    </lineage>
</organism>
<evidence type="ECO:0000313" key="2">
    <source>
        <dbReference type="Proteomes" id="UP000007886"/>
    </source>
</evidence>
<dbReference type="Proteomes" id="UP000007886">
    <property type="component" value="Chromosome"/>
</dbReference>
<evidence type="ECO:0000313" key="1">
    <source>
        <dbReference type="EMBL" id="BAL79183.1"/>
    </source>
</evidence>
<dbReference type="KEGG" id="brs:S23_59940"/>
<name>A0AAI8MF87_9BRAD</name>
<dbReference type="EMBL" id="AP012279">
    <property type="protein sequence ID" value="BAL79183.1"/>
    <property type="molecule type" value="Genomic_DNA"/>
</dbReference>
<dbReference type="RefSeq" id="WP_015688450.1">
    <property type="nucleotide sequence ID" value="NC_017082.1"/>
</dbReference>
<protein>
    <submittedName>
        <fullName evidence="1">Uncharacterized protein</fullName>
    </submittedName>
</protein>
<reference evidence="1 2" key="1">
    <citation type="journal article" date="2012" name="Microbes Environ.">
        <title>Complete genome sequence of Bradyrhizobium sp. S23321: insights into symbiosis evolution in soil oligotrophs.</title>
        <authorList>
            <person name="Okubo T."/>
            <person name="Tsukui T."/>
            <person name="Maita H."/>
            <person name="Okamoto S."/>
            <person name="Oshima K."/>
            <person name="Fujisawa T."/>
            <person name="Saito A."/>
            <person name="Futamata H."/>
            <person name="Hattori R."/>
            <person name="Shimomura Y."/>
            <person name="Haruta S."/>
            <person name="Morimoto S."/>
            <person name="Wang Y."/>
            <person name="Sakai Y."/>
            <person name="Hattori M."/>
            <person name="Aizawa S."/>
            <person name="Nagashima K.V.P."/>
            <person name="Masuda S."/>
            <person name="Hattori T."/>
            <person name="Yamashita A."/>
            <person name="Bao Z."/>
            <person name="Hayatsu M."/>
            <person name="Kajiya-Kanegae H."/>
            <person name="Yoshinaga I."/>
            <person name="Sakamoto K."/>
            <person name="Toyota K."/>
            <person name="Nakao M."/>
            <person name="Kohara M."/>
            <person name="Anda M."/>
            <person name="Niwa R."/>
            <person name="Jung-Hwan P."/>
            <person name="Sameshima-Saito R."/>
            <person name="Tokuda S."/>
            <person name="Yamamoto S."/>
            <person name="Yamamoto S."/>
            <person name="Yokoyama T."/>
            <person name="Akutsu T."/>
            <person name="Nakamura Y."/>
            <person name="Nakahira-Yanaka Y."/>
            <person name="Takada Hoshino Y."/>
            <person name="Hirakawa H."/>
            <person name="Mitsui H."/>
            <person name="Terasawa K."/>
            <person name="Itakura M."/>
            <person name="Sato S."/>
            <person name="Ikeda-Ohtsubo W."/>
            <person name="Sakakura N."/>
            <person name="Kaminuma E."/>
            <person name="Minamisawa K."/>
        </authorList>
    </citation>
    <scope>NUCLEOTIDE SEQUENCE [LARGE SCALE GENOMIC DNA]</scope>
    <source>
        <strain evidence="1 2">S23321</strain>
    </source>
</reference>